<dbReference type="EMBL" id="BMQG01000002">
    <property type="protein sequence ID" value="GGM35641.1"/>
    <property type="molecule type" value="Genomic_DNA"/>
</dbReference>
<evidence type="ECO:0000313" key="3">
    <source>
        <dbReference type="Proteomes" id="UP000600547"/>
    </source>
</evidence>
<reference evidence="3" key="1">
    <citation type="journal article" date="2019" name="Int. J. Syst. Evol. Microbiol.">
        <title>The Global Catalogue of Microorganisms (GCM) 10K type strain sequencing project: providing services to taxonomists for standard genome sequencing and annotation.</title>
        <authorList>
            <consortium name="The Broad Institute Genomics Platform"/>
            <consortium name="The Broad Institute Genome Sequencing Center for Infectious Disease"/>
            <person name="Wu L."/>
            <person name="Ma J."/>
        </authorList>
    </citation>
    <scope>NUCLEOTIDE SEQUENCE [LARGE SCALE GENOMIC DNA]</scope>
    <source>
        <strain evidence="3">JCM 31047</strain>
    </source>
</reference>
<protein>
    <submittedName>
        <fullName evidence="2">Uncharacterized protein</fullName>
    </submittedName>
</protein>
<feature type="signal peptide" evidence="1">
    <location>
        <begin position="1"/>
        <end position="19"/>
    </location>
</feature>
<sequence>MRRRLALTALLALTPTALAATQYAVLTGVTVQGSVATLTLDYVDVYSDTDADARRVVALGDYPSAQAYFDANPSGMYLRNVNPKLRTLKTDAKTTFDLSCLNRPGGVMTVPLVTFVSAWKGYHPQGCWPFSEKVVALHLSGSRVLKVEQVYFP</sequence>
<keyword evidence="1" id="KW-0732">Signal</keyword>
<gene>
    <name evidence="2" type="ORF">GCM10008956_10190</name>
</gene>
<comment type="caution">
    <text evidence="2">The sequence shown here is derived from an EMBL/GenBank/DDBJ whole genome shotgun (WGS) entry which is preliminary data.</text>
</comment>
<dbReference type="AlphaFoldDB" id="A0A8H9GKZ7"/>
<evidence type="ECO:0000256" key="1">
    <source>
        <dbReference type="SAM" id="SignalP"/>
    </source>
</evidence>
<dbReference type="RefSeq" id="WP_062157916.1">
    <property type="nucleotide sequence ID" value="NZ_BMQG01000002.1"/>
</dbReference>
<proteinExistence type="predicted"/>
<accession>A0A8H9GKZ7</accession>
<organism evidence="2 3">
    <name type="scientific">Deinococcus arenae</name>
    <dbReference type="NCBI Taxonomy" id="1452751"/>
    <lineage>
        <taxon>Bacteria</taxon>
        <taxon>Thermotogati</taxon>
        <taxon>Deinococcota</taxon>
        <taxon>Deinococci</taxon>
        <taxon>Deinococcales</taxon>
        <taxon>Deinococcaceae</taxon>
        <taxon>Deinococcus</taxon>
    </lineage>
</organism>
<keyword evidence="3" id="KW-1185">Reference proteome</keyword>
<evidence type="ECO:0000313" key="2">
    <source>
        <dbReference type="EMBL" id="GGM35641.1"/>
    </source>
</evidence>
<feature type="chain" id="PRO_5034077256" evidence="1">
    <location>
        <begin position="20"/>
        <end position="153"/>
    </location>
</feature>
<dbReference type="Proteomes" id="UP000600547">
    <property type="component" value="Unassembled WGS sequence"/>
</dbReference>
<name>A0A8H9GKZ7_9DEIO</name>